<dbReference type="InterPro" id="IPR012341">
    <property type="entry name" value="6hp_glycosidase-like_sf"/>
</dbReference>
<dbReference type="Proteomes" id="UP000494211">
    <property type="component" value="Unassembled WGS sequence"/>
</dbReference>
<reference evidence="3 8" key="3">
    <citation type="submission" date="2023-01" db="EMBL/GenBank/DDBJ databases">
        <title>Human gut microbiome strain richness.</title>
        <authorList>
            <person name="Chen-Liaw A."/>
        </authorList>
    </citation>
    <scope>NUCLEOTIDE SEQUENCE [LARGE SCALE GENOMIC DNA]</scope>
    <source>
        <strain evidence="3 8">RTP21311st1_C8_RTP21311_201001</strain>
    </source>
</reference>
<name>A0A174AIB5_BIFPS</name>
<dbReference type="Gene3D" id="1.50.10.10">
    <property type="match status" value="1"/>
</dbReference>
<dbReference type="GO" id="GO:0005975">
    <property type="term" value="P:carbohydrate metabolic process"/>
    <property type="evidence" value="ECO:0007669"/>
    <property type="project" value="InterPro"/>
</dbReference>
<dbReference type="Proteomes" id="UP000216789">
    <property type="component" value="Unassembled WGS sequence"/>
</dbReference>
<dbReference type="EMBL" id="JAQKRA010000002">
    <property type="protein sequence ID" value="MDB6491642.1"/>
    <property type="molecule type" value="Genomic_DNA"/>
</dbReference>
<dbReference type="OrthoDB" id="9806359at2"/>
<evidence type="ECO:0000313" key="3">
    <source>
        <dbReference type="EMBL" id="MDB6491642.1"/>
    </source>
</evidence>
<dbReference type="PANTHER" id="PTHR15108">
    <property type="entry name" value="N-ACYLGLUCOSAMINE-2-EPIMERASE"/>
    <property type="match status" value="1"/>
</dbReference>
<gene>
    <name evidence="5" type="primary">yihS</name>
    <name evidence="5" type="ORF">BIFLH658_01342</name>
    <name evidence="4" type="ORF">BPS1E_1498</name>
    <name evidence="3" type="ORF">PMN70_05455</name>
</gene>
<sequence length="418" mass="46547">MTCTYSPEAYVFGSEENHALLEAETNELLHFGHNFPAPQGGSYWLDDTGNPDLTQNIHTWITCRMAHVYSLGFLHGEPGAAELVDKAIAGLRGPLHDDENGGWYPSISADGSTHEAGKVCYAHAFVILAATSAKLIGRPDADELLEEALATYDKHFWDDEIGLAVDTWNTEFTELDSYRGINANMHTTEAFLAVADVTGNEEYRERAGRIIDHVVGWAANNNWHIPEHFTADWQPDLECNHDKPDDQFKPYGATPGHGIEWARLITQYALSSKQRSEEGKQQLIEAAENLFAQALADAWNAEGTIGLAYTTDWNGKPVVTDRMHWTLAESVNTSATLATVTGKQVYKDWYATFWKYIDEYLIDHKNGSWFHQLNKDNEVIGTVWPGKSDLYHATQCTLIPRLDPAVSVAPALKANPNA</sequence>
<dbReference type="RefSeq" id="WP_022245455.1">
    <property type="nucleotide sequence ID" value="NZ_CABWJV010000003.1"/>
</dbReference>
<accession>A0A174AIB5</accession>
<dbReference type="EMBL" id="MNLB01000009">
    <property type="protein sequence ID" value="PAC73024.1"/>
    <property type="molecule type" value="Genomic_DNA"/>
</dbReference>
<dbReference type="STRING" id="28026.GCA_000940535_01330"/>
<dbReference type="Pfam" id="PF07221">
    <property type="entry name" value="GlcNAc_2-epim"/>
    <property type="match status" value="1"/>
</dbReference>
<keyword evidence="7" id="KW-1185">Reference proteome</keyword>
<evidence type="ECO:0000313" key="5">
    <source>
        <dbReference type="EMBL" id="VWQ21475.1"/>
    </source>
</evidence>
<evidence type="ECO:0000313" key="8">
    <source>
        <dbReference type="Proteomes" id="UP001212008"/>
    </source>
</evidence>
<reference evidence="4 6" key="1">
    <citation type="journal article" date="2017" name="ISME J.">
        <title>Unveiling bifidobacterial biogeography across the mammalian branch of the tree of life.</title>
        <authorList>
            <person name="Milani C."/>
            <person name="Mangifesta M."/>
            <person name="Mancabelli L."/>
            <person name="Lugli G.A."/>
            <person name="James K."/>
            <person name="Duranti S."/>
            <person name="Turroni F."/>
            <person name="Ferrario C."/>
            <person name="Ossiprandi M.C."/>
            <person name="van Sinderen D."/>
            <person name="Ventura M."/>
        </authorList>
    </citation>
    <scope>NUCLEOTIDE SEQUENCE [LARGE SCALE GENOMIC DNA]</scope>
    <source>
        <strain evidence="4 6">1E</strain>
    </source>
</reference>
<dbReference type="Proteomes" id="UP001212008">
    <property type="component" value="Unassembled WGS sequence"/>
</dbReference>
<reference evidence="5 7" key="2">
    <citation type="submission" date="2019-10" db="EMBL/GenBank/DDBJ databases">
        <authorList>
            <consortium name="Melissa Lawson"/>
            <person name="O'neill I."/>
        </authorList>
    </citation>
    <scope>NUCLEOTIDE SEQUENCE [LARGE SCALE GENOMIC DNA]</scope>
    <source>
        <strain evidence="5">LH_658</strain>
    </source>
</reference>
<evidence type="ECO:0000256" key="1">
    <source>
        <dbReference type="ARBA" id="ARBA00008558"/>
    </source>
</evidence>
<evidence type="ECO:0000313" key="7">
    <source>
        <dbReference type="Proteomes" id="UP000494211"/>
    </source>
</evidence>
<protein>
    <submittedName>
        <fullName evidence="3">AGE family epimerase/isomerase</fullName>
    </submittedName>
    <submittedName>
        <fullName evidence="4">N-acyl-D-glucosamine 2-epimerase</fullName>
    </submittedName>
    <submittedName>
        <fullName evidence="5">Sugar isomerase YihS</fullName>
    </submittedName>
</protein>
<dbReference type="AlphaFoldDB" id="A0A174AIB5"/>
<evidence type="ECO:0000313" key="6">
    <source>
        <dbReference type="Proteomes" id="UP000216789"/>
    </source>
</evidence>
<evidence type="ECO:0000313" key="4">
    <source>
        <dbReference type="EMBL" id="PAC73024.1"/>
    </source>
</evidence>
<evidence type="ECO:0000256" key="2">
    <source>
        <dbReference type="ARBA" id="ARBA00023235"/>
    </source>
</evidence>
<keyword evidence="2 5" id="KW-0413">Isomerase</keyword>
<comment type="similarity">
    <text evidence="1">Belongs to the N-acylglucosamine 2-epimerase family.</text>
</comment>
<dbReference type="GO" id="GO:0016853">
    <property type="term" value="F:isomerase activity"/>
    <property type="evidence" value="ECO:0007669"/>
    <property type="project" value="UniProtKB-KW"/>
</dbReference>
<organism evidence="4 6">
    <name type="scientific">Bifidobacterium pseudocatenulatum</name>
    <dbReference type="NCBI Taxonomy" id="28026"/>
    <lineage>
        <taxon>Bacteria</taxon>
        <taxon>Bacillati</taxon>
        <taxon>Actinomycetota</taxon>
        <taxon>Actinomycetes</taxon>
        <taxon>Bifidobacteriales</taxon>
        <taxon>Bifidobacteriaceae</taxon>
        <taxon>Bifidobacterium</taxon>
    </lineage>
</organism>
<proteinExistence type="inferred from homology"/>
<dbReference type="InterPro" id="IPR008928">
    <property type="entry name" value="6-hairpin_glycosidase_sf"/>
</dbReference>
<dbReference type="EMBL" id="CABWJV010000003">
    <property type="protein sequence ID" value="VWQ21475.1"/>
    <property type="molecule type" value="Genomic_DNA"/>
</dbReference>
<dbReference type="SUPFAM" id="SSF48208">
    <property type="entry name" value="Six-hairpin glycosidases"/>
    <property type="match status" value="1"/>
</dbReference>
<comment type="caution">
    <text evidence="4">The sequence shown here is derived from an EMBL/GenBank/DDBJ whole genome shotgun (WGS) entry which is preliminary data.</text>
</comment>
<dbReference type="InterPro" id="IPR010819">
    <property type="entry name" value="AGE/CE"/>
</dbReference>